<keyword evidence="5" id="KW-0520">NAD</keyword>
<dbReference type="GO" id="GO:0042773">
    <property type="term" value="P:ATP synthesis coupled electron transport"/>
    <property type="evidence" value="ECO:0007669"/>
    <property type="project" value="InterPro"/>
</dbReference>
<dbReference type="RefSeq" id="WP_025300435.1">
    <property type="nucleotide sequence ID" value="NZ_CP006745.1"/>
</dbReference>
<dbReference type="Pfam" id="PF00361">
    <property type="entry name" value="Proton_antipo_M"/>
    <property type="match status" value="1"/>
</dbReference>
<dbReference type="GO" id="GO:0048038">
    <property type="term" value="F:quinone binding"/>
    <property type="evidence" value="ECO:0007669"/>
    <property type="project" value="UniProtKB-KW"/>
</dbReference>
<keyword evidence="9" id="KW-1185">Reference proteome</keyword>
<dbReference type="NCBIfam" id="TIGR01770">
    <property type="entry name" value="NDH_I_N"/>
    <property type="match status" value="1"/>
</dbReference>
<feature type="transmembrane region" description="Helical" evidence="5">
    <location>
        <begin position="240"/>
        <end position="261"/>
    </location>
</feature>
<dbReference type="HAMAP" id="MF_00445">
    <property type="entry name" value="NDH1_NuoN_1"/>
    <property type="match status" value="1"/>
</dbReference>
<accession>V9TRL6</accession>
<feature type="transmembrane region" description="Helical" evidence="5">
    <location>
        <begin position="203"/>
        <end position="228"/>
    </location>
</feature>
<keyword evidence="5" id="KW-1278">Translocase</keyword>
<keyword evidence="4 5" id="KW-0472">Membrane</keyword>
<comment type="function">
    <text evidence="5">NDH-1 shuttles electrons from NADH, via FMN and iron-sulfur (Fe-S) centers, to quinones in the respiratory chain. The immediate electron acceptor for the enzyme in this species is believed to be ubiquinone. Couples the redox reaction to proton translocation (for every two electrons transferred, four hydrogen ions are translocated across the cytoplasmic membrane), and thus conserves the redox energy in a proton gradient.</text>
</comment>
<dbReference type="KEGG" id="efk:P856_329"/>
<reference evidence="8 9" key="1">
    <citation type="journal article" date="2013" name="PLoS ONE">
        <title>Bacterial endosymbiosis in a chordate host: long-term co-evolution and conservation of secondary metabolism.</title>
        <authorList>
            <person name="Kwan J.C."/>
            <person name="Schmidt E.W."/>
        </authorList>
    </citation>
    <scope>NUCLEOTIDE SEQUENCE [LARGE SCALE GENOMIC DNA]</scope>
    <source>
        <strain evidence="9">faulkneri L5</strain>
    </source>
</reference>
<evidence type="ECO:0000259" key="7">
    <source>
        <dbReference type="Pfam" id="PF00361"/>
    </source>
</evidence>
<feature type="transmembrane region" description="Helical" evidence="5">
    <location>
        <begin position="328"/>
        <end position="347"/>
    </location>
</feature>
<feature type="transmembrane region" description="Helical" evidence="5">
    <location>
        <begin position="17"/>
        <end position="33"/>
    </location>
</feature>
<dbReference type="EC" id="7.1.1.-" evidence="5"/>
<feature type="transmembrane region" description="Helical" evidence="5">
    <location>
        <begin position="273"/>
        <end position="292"/>
    </location>
</feature>
<feature type="transmembrane region" description="Helical" evidence="5">
    <location>
        <begin position="77"/>
        <end position="97"/>
    </location>
</feature>
<evidence type="ECO:0000256" key="3">
    <source>
        <dbReference type="ARBA" id="ARBA00022989"/>
    </source>
</evidence>
<protein>
    <recommendedName>
        <fullName evidence="5">NADH-quinone oxidoreductase subunit N</fullName>
        <ecNumber evidence="5">7.1.1.-</ecNumber>
    </recommendedName>
    <alternativeName>
        <fullName evidence="5">NADH dehydrogenase I subunit N</fullName>
    </alternativeName>
    <alternativeName>
        <fullName evidence="5">NDH-1 subunit N</fullName>
    </alternativeName>
</protein>
<keyword evidence="2 5" id="KW-0812">Transmembrane</keyword>
<dbReference type="OrthoDB" id="9811718at2"/>
<keyword evidence="5" id="KW-0830">Ubiquinone</keyword>
<dbReference type="STRING" id="1401328.P856_329"/>
<keyword evidence="5" id="KW-0874">Quinone</keyword>
<sequence>MDLASTFSIITPASPEIFLVISALTLLMAGLFMSTNSLKIISYSTIIILLLTAILVIQSENTLAFQGLFISDNFARFIKIIIILGAVFSILISFEHLKRSENNLFEYPLLILFTTLGMMLMTSANDLILLYMSVELQSIALYVIATIQRNTLKSTEAGLKYFVLGALSSGILLYGCSIIYGFTGTTSFNGIATFLSTNRSTSPGLIIGLIFLISGLAFKVSIAPFHMWTPDVYEGVPTPVTALFALAPKVAALALFLRVMIDPFRDLLISWQPIIAFLSIVSVLIGGLAAIMQTNIKRLMAYSSIAHMGYSLIGLASGNETGVTSVLMYLTTYTFTIIGTFSGILCMRRNDSPVENISDLTGLSDTHPIMALALMIFMLSMSGIPPLAGFFGKWFIFMSAIDADLYLLAAIGILSTVISAFYYLRIIKIMYFEEAIEPLDAIIDKKSQLALCGSAMIIVFFFLFIKPIHNTAMSSSIIGI</sequence>
<feature type="transmembrane region" description="Helical" evidence="5">
    <location>
        <begin position="104"/>
        <end position="122"/>
    </location>
</feature>
<keyword evidence="5" id="KW-0813">Transport</keyword>
<dbReference type="PANTHER" id="PTHR22773">
    <property type="entry name" value="NADH DEHYDROGENASE"/>
    <property type="match status" value="1"/>
</dbReference>
<dbReference type="eggNOG" id="COG1007">
    <property type="taxonomic scope" value="Bacteria"/>
</dbReference>
<dbReference type="InterPro" id="IPR010096">
    <property type="entry name" value="NADH-Q_OxRdtase_suN/2"/>
</dbReference>
<evidence type="ECO:0000256" key="6">
    <source>
        <dbReference type="RuleBase" id="RU000320"/>
    </source>
</evidence>
<dbReference type="NCBIfam" id="NF004440">
    <property type="entry name" value="PRK05777.1-3"/>
    <property type="match status" value="1"/>
</dbReference>
<evidence type="ECO:0000256" key="2">
    <source>
        <dbReference type="ARBA" id="ARBA00022692"/>
    </source>
</evidence>
<comment type="subunit">
    <text evidence="5">NDH-1 is composed of 14 different subunits. Subunits NuoA, H, J, K, L, M, N constitute the membrane sector of the complex.</text>
</comment>
<feature type="transmembrane region" description="Helical" evidence="5">
    <location>
        <begin position="40"/>
        <end position="57"/>
    </location>
</feature>
<comment type="catalytic activity">
    <reaction evidence="5">
        <text>a quinone + NADH + 5 H(+)(in) = a quinol + NAD(+) + 4 H(+)(out)</text>
        <dbReference type="Rhea" id="RHEA:57888"/>
        <dbReference type="ChEBI" id="CHEBI:15378"/>
        <dbReference type="ChEBI" id="CHEBI:24646"/>
        <dbReference type="ChEBI" id="CHEBI:57540"/>
        <dbReference type="ChEBI" id="CHEBI:57945"/>
        <dbReference type="ChEBI" id="CHEBI:132124"/>
    </reaction>
</comment>
<feature type="transmembrane region" description="Helical" evidence="5">
    <location>
        <begin position="159"/>
        <end position="183"/>
    </location>
</feature>
<evidence type="ECO:0000313" key="9">
    <source>
        <dbReference type="Proteomes" id="UP000018700"/>
    </source>
</evidence>
<gene>
    <name evidence="5 8" type="primary">nuoN</name>
    <name evidence="8" type="ORF">P856_329</name>
</gene>
<dbReference type="Proteomes" id="UP000018700">
    <property type="component" value="Chromosome"/>
</dbReference>
<feature type="transmembrane region" description="Helical" evidence="5">
    <location>
        <begin position="405"/>
        <end position="426"/>
    </location>
</feature>
<feature type="transmembrane region" description="Helical" evidence="5">
    <location>
        <begin position="368"/>
        <end position="385"/>
    </location>
</feature>
<keyword evidence="3 5" id="KW-1133">Transmembrane helix</keyword>
<name>V9TRL6_9PROT</name>
<keyword evidence="5" id="KW-1003">Cell membrane</keyword>
<comment type="subcellular location">
    <subcellularLocation>
        <location evidence="5">Cell membrane</location>
        <topology evidence="5">Multi-pass membrane protein</topology>
    </subcellularLocation>
    <subcellularLocation>
        <location evidence="1">Endomembrane system</location>
        <topology evidence="1">Multi-pass membrane protein</topology>
    </subcellularLocation>
    <subcellularLocation>
        <location evidence="6">Membrane</location>
        <topology evidence="6">Multi-pass membrane protein</topology>
    </subcellularLocation>
</comment>
<feature type="domain" description="NADH:quinone oxidoreductase/Mrp antiporter transmembrane" evidence="7">
    <location>
        <begin position="124"/>
        <end position="419"/>
    </location>
</feature>
<dbReference type="GO" id="GO:0005886">
    <property type="term" value="C:plasma membrane"/>
    <property type="evidence" value="ECO:0007669"/>
    <property type="project" value="UniProtKB-SubCell"/>
</dbReference>
<dbReference type="GO" id="GO:0008137">
    <property type="term" value="F:NADH dehydrogenase (ubiquinone) activity"/>
    <property type="evidence" value="ECO:0007669"/>
    <property type="project" value="InterPro"/>
</dbReference>
<comment type="similarity">
    <text evidence="5">Belongs to the complex I subunit 2 family.</text>
</comment>
<feature type="transmembrane region" description="Helical" evidence="5">
    <location>
        <begin position="447"/>
        <end position="465"/>
    </location>
</feature>
<evidence type="ECO:0000256" key="1">
    <source>
        <dbReference type="ARBA" id="ARBA00004127"/>
    </source>
</evidence>
<dbReference type="GO" id="GO:0012505">
    <property type="term" value="C:endomembrane system"/>
    <property type="evidence" value="ECO:0007669"/>
    <property type="project" value="UniProtKB-SubCell"/>
</dbReference>
<dbReference type="GO" id="GO:0050136">
    <property type="term" value="F:NADH dehydrogenase (quinone) (non-electrogenic) activity"/>
    <property type="evidence" value="ECO:0007669"/>
    <property type="project" value="UniProtKB-UniRule"/>
</dbReference>
<dbReference type="HOGENOM" id="CLU_007100_1_3_5"/>
<dbReference type="AlphaFoldDB" id="V9TRL6"/>
<evidence type="ECO:0000256" key="4">
    <source>
        <dbReference type="ARBA" id="ARBA00023136"/>
    </source>
</evidence>
<evidence type="ECO:0000256" key="5">
    <source>
        <dbReference type="HAMAP-Rule" id="MF_00445"/>
    </source>
</evidence>
<dbReference type="PATRIC" id="fig|1401328.3.peg.320"/>
<proteinExistence type="inferred from homology"/>
<organism evidence="8 9">
    <name type="scientific">Candidatus Endolissoclinum faulkneri L5</name>
    <dbReference type="NCBI Taxonomy" id="1401328"/>
    <lineage>
        <taxon>Bacteria</taxon>
        <taxon>Pseudomonadati</taxon>
        <taxon>Pseudomonadota</taxon>
        <taxon>Alphaproteobacteria</taxon>
        <taxon>Rhodospirillales</taxon>
        <taxon>Rhodospirillaceae</taxon>
        <taxon>Candidatus Endolissoclinum</taxon>
    </lineage>
</organism>
<dbReference type="EMBL" id="CP006745">
    <property type="protein sequence ID" value="AHC73554.1"/>
    <property type="molecule type" value="Genomic_DNA"/>
</dbReference>
<dbReference type="InterPro" id="IPR001750">
    <property type="entry name" value="ND/Mrp_TM"/>
</dbReference>
<evidence type="ECO:0000313" key="8">
    <source>
        <dbReference type="EMBL" id="AHC73554.1"/>
    </source>
</evidence>